<proteinExistence type="inferred from homology"/>
<dbReference type="Proteomes" id="UP000325315">
    <property type="component" value="Unassembled WGS sequence"/>
</dbReference>
<evidence type="ECO:0000256" key="1">
    <source>
        <dbReference type="ARBA" id="ARBA00008675"/>
    </source>
</evidence>
<dbReference type="GO" id="GO:0016887">
    <property type="term" value="F:ATP hydrolysis activity"/>
    <property type="evidence" value="ECO:0007669"/>
    <property type="project" value="InterPro"/>
</dbReference>
<evidence type="ECO:0000256" key="5">
    <source>
        <dbReference type="PROSITE-ProRule" id="PRU01251"/>
    </source>
</evidence>
<evidence type="ECO:0000259" key="7">
    <source>
        <dbReference type="PROSITE" id="PS51903"/>
    </source>
</evidence>
<dbReference type="Gene3D" id="3.40.50.300">
    <property type="entry name" value="P-loop containing nucleotide triphosphate hydrolases"/>
    <property type="match status" value="1"/>
</dbReference>
<evidence type="ECO:0000256" key="3">
    <source>
        <dbReference type="ARBA" id="ARBA00023015"/>
    </source>
</evidence>
<keyword evidence="9" id="KW-1185">Reference proteome</keyword>
<dbReference type="AlphaFoldDB" id="A0A5B6U618"/>
<keyword evidence="2 5" id="KW-0677">Repeat</keyword>
<evidence type="ECO:0000256" key="6">
    <source>
        <dbReference type="SAM" id="MobiDB-lite"/>
    </source>
</evidence>
<name>A0A5B6U618_9ROSI</name>
<accession>A0A5B6U618</accession>
<dbReference type="PANTHER" id="PTHR43572">
    <property type="entry name" value="CHAPERONE PROTEIN CLPD, CHLOROPLASTIC"/>
    <property type="match status" value="1"/>
</dbReference>
<dbReference type="PANTHER" id="PTHR43572:SF49">
    <property type="entry name" value="PROTEIN SMAX1-LIKE 8"/>
    <property type="match status" value="1"/>
</dbReference>
<dbReference type="InterPro" id="IPR003959">
    <property type="entry name" value="ATPase_AAA_core"/>
</dbReference>
<dbReference type="SUPFAM" id="SSF52540">
    <property type="entry name" value="P-loop containing nucleoside triphosphate hydrolases"/>
    <property type="match status" value="1"/>
</dbReference>
<gene>
    <name evidence="8" type="ORF">EPI10_009386</name>
</gene>
<organism evidence="8 9">
    <name type="scientific">Gossypium australe</name>
    <dbReference type="NCBI Taxonomy" id="47621"/>
    <lineage>
        <taxon>Eukaryota</taxon>
        <taxon>Viridiplantae</taxon>
        <taxon>Streptophyta</taxon>
        <taxon>Embryophyta</taxon>
        <taxon>Tracheophyta</taxon>
        <taxon>Spermatophyta</taxon>
        <taxon>Magnoliopsida</taxon>
        <taxon>eudicotyledons</taxon>
        <taxon>Gunneridae</taxon>
        <taxon>Pentapetalae</taxon>
        <taxon>rosids</taxon>
        <taxon>malvids</taxon>
        <taxon>Malvales</taxon>
        <taxon>Malvaceae</taxon>
        <taxon>Malvoideae</taxon>
        <taxon>Gossypium</taxon>
    </lineage>
</organism>
<dbReference type="EMBL" id="SMMG02000013">
    <property type="protein sequence ID" value="KAA3453340.1"/>
    <property type="molecule type" value="Genomic_DNA"/>
</dbReference>
<dbReference type="InterPro" id="IPR036628">
    <property type="entry name" value="Clp_N_dom_sf"/>
</dbReference>
<evidence type="ECO:0000313" key="9">
    <source>
        <dbReference type="Proteomes" id="UP000325315"/>
    </source>
</evidence>
<dbReference type="InterPro" id="IPR058954">
    <property type="entry name" value="AAA_lid_SMAX1"/>
</dbReference>
<sequence>MPTPVSVARQCLTPEAAHALDEAVRVARRRGHAQTTSLHAVSALLSLPSSPLRDACARARNAAYSPRLQFKALELCLSVSLDRVPSSQLSNDPPVSNSLMAAIKRSQANQRRQPENFHLYRDMSQQNPSSISCVKVELQHLMLSILDDPVVSRVFGEAGFRSSEIKLAIIRPLPNLLRYSRPRGPPVFLCNLENSDPGYENTRFPCHGGFSFPFPGFASFYGGEENCKRVGEVLARRRNPLLVGVCATDALANFTDCLDQKKDGFLVKGVSGLNIICIQNYISKCTTNQGFNKGEMDIKFEEMGREIEGSGSGLVVNYGDLKNLVSDKSEKDDDDDDKVVDEDGISYVVGQLTRLLQVYGGKLWLLGAATSYQTYLRFQSRFPSVEKDWDLQILPITSVRNSLAQSHPKSSLMESFVPFGGFFATPSESKGSLSSLYQHLPRCHLCNEKCEQEVIAISKGGFNVSVADQCQSTLPSWLQMTELGANKGLDLKVCVRSSMLQTKDGQFLNTMVAGLQKKWDNICQRLHHTHPGPESKTYEESPSFPTVMGFHFVQDKKENAHDHSNDNRNAPPNEKMSTSLSENPSSIVSKTRNGSVLHKLWEKPSKGGVFEAIEPISPCSLSNSSGGDVSQASPTSVTSVTTDLWLGLCSVSSSNTLMKPSNQNHAGLAEDFPGCLPANVDANNGNISGHPSQSSSTFSPDFCGKLNPSDFKKLFTAVTKRVGWQHEAASVICQTVANGRARTEKCHGASQRGDIWLNFCGPDRCGKRKIALALADVVYGSRENFIGMDLSCQDGGLMHTQLLFNSQEVNYDLRFRGKTVVDYIAEELSKKPLSVVFLENVDKADIQVQSCLCQAIRIGKFSDSHGREVSTSNAIFVTTSTLAKETQVVCHKQHTSEDKILGAKGWPLQIVIQHDDNIIGQDLKLPVTTRKSISKQGSLNKRKLIGSHETLEQHEMMEITKRANRTSSLNLDLNIPAEESEVQDTDDATVDNDWVDESPMHWLQDFFGQSVKNVVFKPFDFDALAEELWDDINQSFCKSIGAGCLLEIESKAMEQLVAVAYVSDEKRVVRDWVEQVLSKGFAEVKKKYKFNAHTVVKLVPYDALTSEERTLGLGVCVPPKVVLN</sequence>
<feature type="compositionally biased region" description="Polar residues" evidence="6">
    <location>
        <begin position="567"/>
        <end position="591"/>
    </location>
</feature>
<evidence type="ECO:0000256" key="2">
    <source>
        <dbReference type="ARBA" id="ARBA00022737"/>
    </source>
</evidence>
<dbReference type="Pfam" id="PF07724">
    <property type="entry name" value="AAA_2"/>
    <property type="match status" value="1"/>
</dbReference>
<feature type="region of interest" description="Disordered" evidence="6">
    <location>
        <begin position="558"/>
        <end position="591"/>
    </location>
</feature>
<dbReference type="SUPFAM" id="SSF81923">
    <property type="entry name" value="Double Clp-N motif"/>
    <property type="match status" value="1"/>
</dbReference>
<dbReference type="InterPro" id="IPR027417">
    <property type="entry name" value="P-loop_NTPase"/>
</dbReference>
<dbReference type="Gene3D" id="1.10.1780.10">
    <property type="entry name" value="Clp, N-terminal domain"/>
    <property type="match status" value="1"/>
</dbReference>
<comment type="caution">
    <text evidence="8">The sequence shown here is derived from an EMBL/GenBank/DDBJ whole genome shotgun (WGS) entry which is preliminary data.</text>
</comment>
<dbReference type="InterPro" id="IPR004176">
    <property type="entry name" value="Clp_R_N"/>
</dbReference>
<dbReference type="Pfam" id="PF23569">
    <property type="entry name" value="NBD_SMAX1"/>
    <property type="match status" value="1"/>
</dbReference>
<dbReference type="GO" id="GO:0005524">
    <property type="term" value="F:ATP binding"/>
    <property type="evidence" value="ECO:0007669"/>
    <property type="project" value="InterPro"/>
</dbReference>
<dbReference type="Pfam" id="PF26587">
    <property type="entry name" value="AAA_lid_SMAX1"/>
    <property type="match status" value="1"/>
</dbReference>
<protein>
    <submittedName>
        <fullName evidence="8">Protein SMAX1-LIKE 6-like</fullName>
    </submittedName>
</protein>
<comment type="similarity">
    <text evidence="1">Belongs to the ClpA/ClpB family.</text>
</comment>
<evidence type="ECO:0000313" key="8">
    <source>
        <dbReference type="EMBL" id="KAA3453340.1"/>
    </source>
</evidence>
<keyword evidence="3" id="KW-0805">Transcription regulation</keyword>
<dbReference type="InterPro" id="IPR058680">
    <property type="entry name" value="NBD_SMAX1-like"/>
</dbReference>
<dbReference type="InterPro" id="IPR051650">
    <property type="entry name" value="SL_signaling_regulator"/>
</dbReference>
<feature type="domain" description="Clp R" evidence="7">
    <location>
        <begin position="8"/>
        <end position="175"/>
    </location>
</feature>
<keyword evidence="4" id="KW-0804">Transcription</keyword>
<dbReference type="PROSITE" id="PS51903">
    <property type="entry name" value="CLP_R"/>
    <property type="match status" value="1"/>
</dbReference>
<dbReference type="OrthoDB" id="1723324at2759"/>
<evidence type="ECO:0000256" key="4">
    <source>
        <dbReference type="ARBA" id="ARBA00023163"/>
    </source>
</evidence>
<reference evidence="9" key="1">
    <citation type="journal article" date="2019" name="Plant Biotechnol. J.">
        <title>Genome sequencing of the Australian wild diploid species Gossypium australe highlights disease resistance and delayed gland morphogenesis.</title>
        <authorList>
            <person name="Cai Y."/>
            <person name="Cai X."/>
            <person name="Wang Q."/>
            <person name="Wang P."/>
            <person name="Zhang Y."/>
            <person name="Cai C."/>
            <person name="Xu Y."/>
            <person name="Wang K."/>
            <person name="Zhou Z."/>
            <person name="Wang C."/>
            <person name="Geng S."/>
            <person name="Li B."/>
            <person name="Dong Q."/>
            <person name="Hou Y."/>
            <person name="Wang H."/>
            <person name="Ai P."/>
            <person name="Liu Z."/>
            <person name="Yi F."/>
            <person name="Sun M."/>
            <person name="An G."/>
            <person name="Cheng J."/>
            <person name="Zhang Y."/>
            <person name="Shi Q."/>
            <person name="Xie Y."/>
            <person name="Shi X."/>
            <person name="Chang Y."/>
            <person name="Huang F."/>
            <person name="Chen Y."/>
            <person name="Hong S."/>
            <person name="Mi L."/>
            <person name="Sun Q."/>
            <person name="Zhang L."/>
            <person name="Zhou B."/>
            <person name="Peng R."/>
            <person name="Zhang X."/>
            <person name="Liu F."/>
        </authorList>
    </citation>
    <scope>NUCLEOTIDE SEQUENCE [LARGE SCALE GENOMIC DNA]</scope>
    <source>
        <strain evidence="9">cv. PA1801</strain>
    </source>
</reference>